<evidence type="ECO:0000256" key="1">
    <source>
        <dbReference type="SAM" id="Phobius"/>
    </source>
</evidence>
<name>E6WS52_PSEUU</name>
<organism evidence="2 3">
    <name type="scientific">Pseudoxanthomonas suwonensis (strain 11-1)</name>
    <dbReference type="NCBI Taxonomy" id="743721"/>
    <lineage>
        <taxon>Bacteria</taxon>
        <taxon>Pseudomonadati</taxon>
        <taxon>Pseudomonadota</taxon>
        <taxon>Gammaproteobacteria</taxon>
        <taxon>Lysobacterales</taxon>
        <taxon>Lysobacteraceae</taxon>
        <taxon>Pseudoxanthomonas</taxon>
    </lineage>
</organism>
<reference evidence="2 3" key="1">
    <citation type="submission" date="2011-01" db="EMBL/GenBank/DDBJ databases">
        <title>Complete sequence of Pseudoxanthomonas suwonensis 11-1.</title>
        <authorList>
            <consortium name="US DOE Joint Genome Institute"/>
            <person name="Lucas S."/>
            <person name="Copeland A."/>
            <person name="Lapidus A."/>
            <person name="Cheng J.-F."/>
            <person name="Goodwin L."/>
            <person name="Pitluck S."/>
            <person name="Teshima H."/>
            <person name="Detter J.C."/>
            <person name="Han C."/>
            <person name="Tapia R."/>
            <person name="Land M."/>
            <person name="Hauser L."/>
            <person name="Kyrpides N."/>
            <person name="Ivanova N."/>
            <person name="Ovchinnikova G."/>
            <person name="Siebers A.K."/>
            <person name="Allgaier M."/>
            <person name="Thelen M.P."/>
            <person name="Hugenholtz P."/>
            <person name="Gladden J."/>
            <person name="Woyke T."/>
        </authorList>
    </citation>
    <scope>NUCLEOTIDE SEQUENCE [LARGE SCALE GENOMIC DNA]</scope>
    <source>
        <strain evidence="3">11-1</strain>
    </source>
</reference>
<evidence type="ECO:0000313" key="3">
    <source>
        <dbReference type="Proteomes" id="UP000008632"/>
    </source>
</evidence>
<dbReference type="AlphaFoldDB" id="E6WS52"/>
<accession>E6WS52</accession>
<gene>
    <name evidence="2" type="ordered locus">Psesu_1151</name>
</gene>
<dbReference type="HOGENOM" id="CLU_3204306_0_0_6"/>
<dbReference type="KEGG" id="psu:Psesu_1151"/>
<dbReference type="Proteomes" id="UP000008632">
    <property type="component" value="Chromosome"/>
</dbReference>
<dbReference type="EMBL" id="CP002446">
    <property type="protein sequence ID" value="ADV27001.1"/>
    <property type="molecule type" value="Genomic_DNA"/>
</dbReference>
<proteinExistence type="predicted"/>
<feature type="transmembrane region" description="Helical" evidence="1">
    <location>
        <begin position="20"/>
        <end position="44"/>
    </location>
</feature>
<keyword evidence="1" id="KW-0472">Membrane</keyword>
<keyword evidence="3" id="KW-1185">Reference proteome</keyword>
<sequence>MRRNHPDASRARVLPGSWRWLGFGLCAVSAGLVLWAGAVLAGVWA</sequence>
<evidence type="ECO:0000313" key="2">
    <source>
        <dbReference type="EMBL" id="ADV27001.1"/>
    </source>
</evidence>
<keyword evidence="1" id="KW-1133">Transmembrane helix</keyword>
<protein>
    <submittedName>
        <fullName evidence="2">Uncharacterized protein</fullName>
    </submittedName>
</protein>
<keyword evidence="1" id="KW-0812">Transmembrane</keyword>